<evidence type="ECO:0000256" key="1">
    <source>
        <dbReference type="SAM" id="SignalP"/>
    </source>
</evidence>
<gene>
    <name evidence="2" type="ORF">ACFQDI_02050</name>
</gene>
<protein>
    <submittedName>
        <fullName evidence="2">Uncharacterized protein</fullName>
    </submittedName>
</protein>
<proteinExistence type="predicted"/>
<feature type="chain" id="PRO_5047343098" evidence="1">
    <location>
        <begin position="20"/>
        <end position="186"/>
    </location>
</feature>
<evidence type="ECO:0000313" key="2">
    <source>
        <dbReference type="EMBL" id="MFC5453624.1"/>
    </source>
</evidence>
<accession>A0ABW0KJG8</accession>
<keyword evidence="1" id="KW-0732">Signal</keyword>
<dbReference type="RefSeq" id="WP_377162876.1">
    <property type="nucleotide sequence ID" value="NZ_JBHSMQ010000001.1"/>
</dbReference>
<name>A0ABW0KJG8_9BACT</name>
<dbReference type="Proteomes" id="UP001596052">
    <property type="component" value="Unassembled WGS sequence"/>
</dbReference>
<feature type="signal peptide" evidence="1">
    <location>
        <begin position="1"/>
        <end position="19"/>
    </location>
</feature>
<keyword evidence="3" id="KW-1185">Reference proteome</keyword>
<evidence type="ECO:0000313" key="3">
    <source>
        <dbReference type="Proteomes" id="UP001596052"/>
    </source>
</evidence>
<comment type="caution">
    <text evidence="2">The sequence shown here is derived from an EMBL/GenBank/DDBJ whole genome shotgun (WGS) entry which is preliminary data.</text>
</comment>
<reference evidence="3" key="1">
    <citation type="journal article" date="2019" name="Int. J. Syst. Evol. Microbiol.">
        <title>The Global Catalogue of Microorganisms (GCM) 10K type strain sequencing project: providing services to taxonomists for standard genome sequencing and annotation.</title>
        <authorList>
            <consortium name="The Broad Institute Genomics Platform"/>
            <consortium name="The Broad Institute Genome Sequencing Center for Infectious Disease"/>
            <person name="Wu L."/>
            <person name="Ma J."/>
        </authorList>
    </citation>
    <scope>NUCLEOTIDE SEQUENCE [LARGE SCALE GENOMIC DNA]</scope>
    <source>
        <strain evidence="3">CGMCC 4.1469</strain>
    </source>
</reference>
<sequence>MKVALIILIVLVFTMNSWAADRSKDLASELSAAWESVTVSMMIDQGCVAPEWRGVRVRSDKGVLTVSTWKDAGKGGANDKTEGPVRPVASFTREKLCAAILRHYQTAVASEDTQEYLASLSTQEEREKEMSRIFKTTGHPIGGFGAIGIDIRIVRDGRVIHFSDSYGEIGADAFGRWLEEIISQAK</sequence>
<dbReference type="EMBL" id="JBHSMQ010000001">
    <property type="protein sequence ID" value="MFC5453624.1"/>
    <property type="molecule type" value="Genomic_DNA"/>
</dbReference>
<organism evidence="2 3">
    <name type="scientific">Prosthecobacter fluviatilis</name>
    <dbReference type="NCBI Taxonomy" id="445931"/>
    <lineage>
        <taxon>Bacteria</taxon>
        <taxon>Pseudomonadati</taxon>
        <taxon>Verrucomicrobiota</taxon>
        <taxon>Verrucomicrobiia</taxon>
        <taxon>Verrucomicrobiales</taxon>
        <taxon>Verrucomicrobiaceae</taxon>
        <taxon>Prosthecobacter</taxon>
    </lineage>
</organism>